<dbReference type="InterPro" id="IPR029058">
    <property type="entry name" value="AB_hydrolase_fold"/>
</dbReference>
<dbReference type="InterPro" id="IPR033124">
    <property type="entry name" value="Ser_caboxypep_his_AS"/>
</dbReference>
<organism evidence="8 9">
    <name type="scientific">Kwoniella shivajii</name>
    <dbReference type="NCBI Taxonomy" id="564305"/>
    <lineage>
        <taxon>Eukaryota</taxon>
        <taxon>Fungi</taxon>
        <taxon>Dikarya</taxon>
        <taxon>Basidiomycota</taxon>
        <taxon>Agaricomycotina</taxon>
        <taxon>Tremellomycetes</taxon>
        <taxon>Tremellales</taxon>
        <taxon>Cryptococcaceae</taxon>
        <taxon>Kwoniella</taxon>
    </lineage>
</organism>
<evidence type="ECO:0000313" key="9">
    <source>
        <dbReference type="Proteomes" id="UP001329825"/>
    </source>
</evidence>
<evidence type="ECO:0000256" key="7">
    <source>
        <dbReference type="RuleBase" id="RU361156"/>
    </source>
</evidence>
<keyword evidence="3 7" id="KW-0645">Protease</keyword>
<dbReference type="RefSeq" id="XP_062788428.1">
    <property type="nucleotide sequence ID" value="XM_062932377.1"/>
</dbReference>
<dbReference type="Gene3D" id="3.40.50.1820">
    <property type="entry name" value="alpha/beta hydrolase"/>
    <property type="match status" value="1"/>
</dbReference>
<accession>A0ABZ1CQ44</accession>
<dbReference type="SUPFAM" id="SSF53474">
    <property type="entry name" value="alpha/beta-Hydrolases"/>
    <property type="match status" value="1"/>
</dbReference>
<sequence>MRLSASLLTLLPLISALQLPHIPSPGDAINVVDSFLHSSDRQHPSVTLGYGNDIKLESVGEEFTILSHEKFPDHRVRIKSTTGWCDPDVKSYSGYLDVGYGKELFFYFFESRSKPKEDPVVMWINGGPGGSSALGLFMELGPCSVKGEHPMSSNDTKVNPHSWNDKANLFFLDEPLGVGYSHAEHGQTVATTEAAARDVQAFVSIFFEAFKEFEGRAFHMAGESYGGRYLPIFASAVVDGNKHLIKHGKKPINLQSVMIGNGVTNDFTLLESYFPFQCTLNGDLTEPIQSIENCVFMAENVPKCSKLARKHCIESHDYTACSMAMNFCSEVLETSFWQAEVNPYDVTMSCSPKELGETLCYPVTKRIGTYLNLPDVREILGVHPHRANWSAINEGVSRRFTQTLDITGQTWLYVAELLERGVRVLNYVGMQDFICNHINNEMWMEKLEWTGQAGYISAPWTDWKVKGETSGYYKTSGNLTMLKIRGAGHMVPYDKPVEALDMLNSWLDAVALGDRV</sequence>
<evidence type="ECO:0000256" key="2">
    <source>
        <dbReference type="ARBA" id="ARBA00022645"/>
    </source>
</evidence>
<evidence type="ECO:0000256" key="6">
    <source>
        <dbReference type="ARBA" id="ARBA00023180"/>
    </source>
</evidence>
<dbReference type="GeneID" id="87952742"/>
<keyword evidence="5 7" id="KW-0378">Hydrolase</keyword>
<dbReference type="PROSITE" id="PS00131">
    <property type="entry name" value="CARBOXYPEPT_SER_SER"/>
    <property type="match status" value="1"/>
</dbReference>
<dbReference type="EC" id="3.4.16.-" evidence="7"/>
<keyword evidence="4 7" id="KW-0732">Signal</keyword>
<keyword evidence="6" id="KW-0325">Glycoprotein</keyword>
<evidence type="ECO:0000256" key="1">
    <source>
        <dbReference type="ARBA" id="ARBA00009431"/>
    </source>
</evidence>
<protein>
    <recommendedName>
        <fullName evidence="7">Carboxypeptidase</fullName>
        <ecNumber evidence="7">3.4.16.-</ecNumber>
    </recommendedName>
</protein>
<evidence type="ECO:0000256" key="4">
    <source>
        <dbReference type="ARBA" id="ARBA00022729"/>
    </source>
</evidence>
<dbReference type="PANTHER" id="PTHR11802">
    <property type="entry name" value="SERINE PROTEASE FAMILY S10 SERINE CARBOXYPEPTIDASE"/>
    <property type="match status" value="1"/>
</dbReference>
<comment type="similarity">
    <text evidence="1 7">Belongs to the peptidase S10 family.</text>
</comment>
<reference evidence="8 9" key="1">
    <citation type="submission" date="2024-01" db="EMBL/GenBank/DDBJ databases">
        <title>Comparative genomics of Cryptococcus and Kwoniella reveals pathogenesis evolution and contrasting modes of karyotype evolution via chromosome fusion or intercentromeric recombination.</title>
        <authorList>
            <person name="Coelho M.A."/>
            <person name="David-Palma M."/>
            <person name="Shea T."/>
            <person name="Bowers K."/>
            <person name="McGinley-Smith S."/>
            <person name="Mohammad A.W."/>
            <person name="Gnirke A."/>
            <person name="Yurkov A.M."/>
            <person name="Nowrousian M."/>
            <person name="Sun S."/>
            <person name="Cuomo C.A."/>
            <person name="Heitman J."/>
        </authorList>
    </citation>
    <scope>NUCLEOTIDE SEQUENCE [LARGE SCALE GENOMIC DNA]</scope>
    <source>
        <strain evidence="8">CBS 11374</strain>
    </source>
</reference>
<feature type="signal peptide" evidence="7">
    <location>
        <begin position="1"/>
        <end position="16"/>
    </location>
</feature>
<name>A0ABZ1CQ44_9TREE</name>
<dbReference type="PANTHER" id="PTHR11802:SF113">
    <property type="entry name" value="SERINE CARBOXYPEPTIDASE CTSA-4.1"/>
    <property type="match status" value="1"/>
</dbReference>
<evidence type="ECO:0000313" key="8">
    <source>
        <dbReference type="EMBL" id="WRT63688.1"/>
    </source>
</evidence>
<dbReference type="PRINTS" id="PR00724">
    <property type="entry name" value="CRBOXYPTASEC"/>
</dbReference>
<dbReference type="InterPro" id="IPR018202">
    <property type="entry name" value="Ser_caboxypep_ser_AS"/>
</dbReference>
<evidence type="ECO:0000256" key="3">
    <source>
        <dbReference type="ARBA" id="ARBA00022670"/>
    </source>
</evidence>
<dbReference type="Pfam" id="PF00450">
    <property type="entry name" value="Peptidase_S10"/>
    <property type="match status" value="1"/>
</dbReference>
<keyword evidence="9" id="KW-1185">Reference proteome</keyword>
<dbReference type="InterPro" id="IPR001563">
    <property type="entry name" value="Peptidase_S10"/>
</dbReference>
<feature type="chain" id="PRO_5044981983" description="Carboxypeptidase" evidence="7">
    <location>
        <begin position="17"/>
        <end position="516"/>
    </location>
</feature>
<dbReference type="Gene3D" id="1.10.287.410">
    <property type="match status" value="1"/>
</dbReference>
<keyword evidence="2 7" id="KW-0121">Carboxypeptidase</keyword>
<evidence type="ECO:0000256" key="5">
    <source>
        <dbReference type="ARBA" id="ARBA00022801"/>
    </source>
</evidence>
<proteinExistence type="inferred from homology"/>
<gene>
    <name evidence="8" type="ORF">IL334_000611</name>
</gene>
<dbReference type="Proteomes" id="UP001329825">
    <property type="component" value="Chromosome 1"/>
</dbReference>
<dbReference type="PROSITE" id="PS00560">
    <property type="entry name" value="CARBOXYPEPT_SER_HIS"/>
    <property type="match status" value="1"/>
</dbReference>
<dbReference type="EMBL" id="CP141881">
    <property type="protein sequence ID" value="WRT63688.1"/>
    <property type="molecule type" value="Genomic_DNA"/>
</dbReference>